<dbReference type="RefSeq" id="WP_014660743.1">
    <property type="nucleotide sequence ID" value="NC_017737.1"/>
</dbReference>
<dbReference type="EMBL" id="CP003479">
    <property type="protein sequence ID" value="AFI03871.1"/>
    <property type="molecule type" value="Genomic_DNA"/>
</dbReference>
<dbReference type="AlphaFoldDB" id="I0ELQ2"/>
<evidence type="ECO:0000259" key="1">
    <source>
        <dbReference type="Pfam" id="PF11741"/>
    </source>
</evidence>
<protein>
    <recommendedName>
        <fullName evidence="1">AMIN domain-containing protein</fullName>
    </recommendedName>
</protein>
<organism evidence="2 3">
    <name type="scientific">Helicobacter cetorum (strain ATCC BAA-429 / MIT 00-7128)</name>
    <dbReference type="NCBI Taxonomy" id="182217"/>
    <lineage>
        <taxon>Bacteria</taxon>
        <taxon>Pseudomonadati</taxon>
        <taxon>Campylobacterota</taxon>
        <taxon>Epsilonproteobacteria</taxon>
        <taxon>Campylobacterales</taxon>
        <taxon>Helicobacteraceae</taxon>
        <taxon>Helicobacter</taxon>
    </lineage>
</organism>
<evidence type="ECO:0000313" key="2">
    <source>
        <dbReference type="EMBL" id="AFI03871.1"/>
    </source>
</evidence>
<dbReference type="eggNOG" id="ENOG5030TNT">
    <property type="taxonomic scope" value="Bacteria"/>
</dbReference>
<dbReference type="STRING" id="182217.HCW_02950"/>
<keyword evidence="3" id="KW-1185">Reference proteome</keyword>
<name>I0ELQ2_HELC0</name>
<feature type="domain" description="AMIN" evidence="1">
    <location>
        <begin position="118"/>
        <end position="186"/>
    </location>
</feature>
<dbReference type="Pfam" id="PF11741">
    <property type="entry name" value="AMIN"/>
    <property type="match status" value="1"/>
</dbReference>
<sequence>MFLKSFISLVIAFSVSYARDNPFDPEITSKNMQGGFSDVYESYFKKLDIDLPTTARILKKISITYQDIDGSIHTKVIPVDKSIDWHYPLKLSQNTLSQSELERRYKIKEFEFVISNNTLTLHSPYKLLRSFVLIEPYRIVLDIKRGSEKIHEVLALEQKFFSQIKLGTHDDFYRISITLDGKYRYILEEKKGAYQLILK</sequence>
<accession>I0ELQ2</accession>
<evidence type="ECO:0000313" key="3">
    <source>
        <dbReference type="Proteomes" id="UP000005010"/>
    </source>
</evidence>
<proteinExistence type="predicted"/>
<dbReference type="KEGG" id="hce:HCW_02950"/>
<dbReference type="InterPro" id="IPR021731">
    <property type="entry name" value="AMIN_dom"/>
</dbReference>
<dbReference type="PATRIC" id="fig|182217.3.peg.634"/>
<dbReference type="HOGENOM" id="CLU_101694_0_0_7"/>
<reference evidence="3" key="1">
    <citation type="submission" date="2012-04" db="EMBL/GenBank/DDBJ databases">
        <title>Complete genome sequence of Helicobacter cetorum strain MIT 00-7128.</title>
        <authorList>
            <person name="Kersulyte D."/>
            <person name="Berg D.E."/>
        </authorList>
    </citation>
    <scope>NUCLEOTIDE SEQUENCE [LARGE SCALE GENOMIC DNA]</scope>
    <source>
        <strain evidence="3">MIT 00-7128</strain>
    </source>
</reference>
<gene>
    <name evidence="2" type="ordered locus">HCW_02950</name>
</gene>
<dbReference type="Proteomes" id="UP000005010">
    <property type="component" value="Chromosome"/>
</dbReference>